<gene>
    <name evidence="3" type="primary">ccmF_5</name>
    <name evidence="3" type="ORF">NCTC10638_01674</name>
</gene>
<dbReference type="AlphaFoldDB" id="A0A378MYQ6"/>
<feature type="domain" description="Cytochrome c-type biogenesis protein CcmF C-terminal" evidence="2">
    <location>
        <begin position="1"/>
        <end position="39"/>
    </location>
</feature>
<protein>
    <submittedName>
        <fullName evidence="3">Cytochrome c-type biogenesis protein CcmF</fullName>
    </submittedName>
</protein>
<evidence type="ECO:0000313" key="4">
    <source>
        <dbReference type="Proteomes" id="UP000254802"/>
    </source>
</evidence>
<keyword evidence="1" id="KW-0472">Membrane</keyword>
<organism evidence="3 4">
    <name type="scientific">Mannheimia haemolytica</name>
    <name type="common">Pasteurella haemolytica</name>
    <dbReference type="NCBI Taxonomy" id="75985"/>
    <lineage>
        <taxon>Bacteria</taxon>
        <taxon>Pseudomonadati</taxon>
        <taxon>Pseudomonadota</taxon>
        <taxon>Gammaproteobacteria</taxon>
        <taxon>Pasteurellales</taxon>
        <taxon>Pasteurellaceae</taxon>
        <taxon>Mannheimia</taxon>
    </lineage>
</organism>
<name>A0A378MYQ6_MANHA</name>
<dbReference type="Pfam" id="PF16327">
    <property type="entry name" value="CcmF_C"/>
    <property type="match status" value="1"/>
</dbReference>
<feature type="transmembrane region" description="Helical" evidence="1">
    <location>
        <begin position="20"/>
        <end position="41"/>
    </location>
</feature>
<dbReference type="EMBL" id="UGPN01000002">
    <property type="protein sequence ID" value="STY60469.1"/>
    <property type="molecule type" value="Genomic_DNA"/>
</dbReference>
<dbReference type="Proteomes" id="UP000254802">
    <property type="component" value="Unassembled WGS sequence"/>
</dbReference>
<reference evidence="3 4" key="1">
    <citation type="submission" date="2018-06" db="EMBL/GenBank/DDBJ databases">
        <authorList>
            <consortium name="Pathogen Informatics"/>
            <person name="Doyle S."/>
        </authorList>
    </citation>
    <scope>NUCLEOTIDE SEQUENCE [LARGE SCALE GENOMIC DNA]</scope>
    <source>
        <strain evidence="3 4">NCTC10638</strain>
    </source>
</reference>
<sequence>MGDKFGNLEYAFRLHYKPYVQALWLGGMMMVMAALLALFGYRRENKK</sequence>
<evidence type="ECO:0000259" key="2">
    <source>
        <dbReference type="Pfam" id="PF16327"/>
    </source>
</evidence>
<evidence type="ECO:0000256" key="1">
    <source>
        <dbReference type="SAM" id="Phobius"/>
    </source>
</evidence>
<evidence type="ECO:0000313" key="3">
    <source>
        <dbReference type="EMBL" id="STY60469.1"/>
    </source>
</evidence>
<accession>A0A378MYQ6</accession>
<proteinExistence type="predicted"/>
<keyword evidence="1" id="KW-1133">Transmembrane helix</keyword>
<keyword evidence="1" id="KW-0812">Transmembrane</keyword>
<dbReference type="InterPro" id="IPR032523">
    <property type="entry name" value="CcmF_C"/>
</dbReference>